<dbReference type="RefSeq" id="WP_065904478.1">
    <property type="nucleotide sequence ID" value="NZ_MAUE01000017.1"/>
</dbReference>
<dbReference type="EMBL" id="PYWW01000011">
    <property type="protein sequence ID" value="PTC31683.1"/>
    <property type="molecule type" value="Genomic_DNA"/>
</dbReference>
<name>A0A2T4G7K8_9PSED</name>
<comment type="caution">
    <text evidence="2">The sequence shown here is derived from an EMBL/GenBank/DDBJ whole genome shotgun (WGS) entry which is preliminary data.</text>
</comment>
<reference evidence="1 3" key="1">
    <citation type="submission" date="2016-06" db="EMBL/GenBank/DDBJ databases">
        <title>Draft genome sequence of Pseudomonas sp. S1E40, a novel strain antagonistic activity to fungal plant pathogen.</title>
        <authorList>
            <person name="Tambong J.T."/>
            <person name="Tchagang C."/>
            <person name="Xu R."/>
        </authorList>
    </citation>
    <scope>NUCLEOTIDE SEQUENCE [LARGE SCALE GENOMIC DNA]</scope>
    <source>
        <strain evidence="1 3">S1E40</strain>
    </source>
</reference>
<dbReference type="AlphaFoldDB" id="A0A2T4G7K8"/>
<proteinExistence type="predicted"/>
<dbReference type="Proteomes" id="UP000240571">
    <property type="component" value="Unassembled WGS sequence"/>
</dbReference>
<protein>
    <submittedName>
        <fullName evidence="2">Uncharacterized protein</fullName>
    </submittedName>
</protein>
<evidence type="ECO:0000313" key="4">
    <source>
        <dbReference type="Proteomes" id="UP000240571"/>
    </source>
</evidence>
<gene>
    <name evidence="1" type="ORF">BBG20_14105</name>
    <name evidence="2" type="ORF">C9382_06315</name>
</gene>
<evidence type="ECO:0000313" key="3">
    <source>
        <dbReference type="Proteomes" id="UP000095081"/>
    </source>
</evidence>
<organism evidence="2 4">
    <name type="scientific">Pseudomonas aylmerensis</name>
    <dbReference type="NCBI Taxonomy" id="1869229"/>
    <lineage>
        <taxon>Bacteria</taxon>
        <taxon>Pseudomonadati</taxon>
        <taxon>Pseudomonadota</taxon>
        <taxon>Gammaproteobacteria</taxon>
        <taxon>Pseudomonadales</taxon>
        <taxon>Pseudomonadaceae</taxon>
        <taxon>Pseudomonas</taxon>
    </lineage>
</organism>
<dbReference type="EMBL" id="MAUE01000017">
    <property type="protein sequence ID" value="OCW27200.1"/>
    <property type="molecule type" value="Genomic_DNA"/>
</dbReference>
<accession>A0A2T4G7K8</accession>
<evidence type="ECO:0000313" key="2">
    <source>
        <dbReference type="EMBL" id="PTC31683.1"/>
    </source>
</evidence>
<reference evidence="2 4" key="2">
    <citation type="submission" date="2018-03" db="EMBL/GenBank/DDBJ databases">
        <title>Diversity of bacteria associated with corn roots inoculated with woodland soils in Canada, and Description of Pseudomonas aylmerense sp. nov.</title>
        <authorList>
            <person name="Tambong J.T."/>
            <person name="Xu R."/>
            <person name="Tchagang C."/>
        </authorList>
    </citation>
    <scope>NUCLEOTIDE SEQUENCE [LARGE SCALE GENOMIC DNA]</scope>
    <source>
        <strain evidence="2 4">S1E44</strain>
    </source>
</reference>
<sequence>MAENSLVTAVVTAVLTSLLTLAGTYALQSRQEARAQASQFLDAAQNTVQETVAILDDGYNALDKLISATHETGWKEFSQGPWREYRAFERRWHQRMIVQHFKLERYFGKDMADTLIDLDDVPMGPTHTGNAKEDPAVGRYNLQKLAADTEYTVRSMTVTQDIIDEDIKAGKPDGLMEMILAVNSDRDTASRQLKEYDAGSIRLLKALDGRLTELGASKVTVVNTNKKD</sequence>
<evidence type="ECO:0000313" key="1">
    <source>
        <dbReference type="EMBL" id="OCW27200.1"/>
    </source>
</evidence>
<keyword evidence="3" id="KW-1185">Reference proteome</keyword>
<dbReference type="Proteomes" id="UP000095081">
    <property type="component" value="Unassembled WGS sequence"/>
</dbReference>
<dbReference type="OrthoDB" id="7029715at2"/>